<name>F2R3D5_STRVP</name>
<dbReference type="Proteomes" id="UP000006854">
    <property type="component" value="Chromosome"/>
</dbReference>
<reference evidence="1 2" key="1">
    <citation type="journal article" date="2011" name="BMC Genomics">
        <title>Genome-wide analysis of the role of GlnR in Streptomyces venezuelae provides new insights into global nitrogen regulation in actinomycetes.</title>
        <authorList>
            <person name="Pullan S.T."/>
            <person name="Bibb M.J."/>
            <person name="Merrick M."/>
        </authorList>
    </citation>
    <scope>NUCLEOTIDE SEQUENCE [LARGE SCALE GENOMIC DNA]</scope>
    <source>
        <strain evidence="2">ATCC 10712 / CBS 650.69 / DSM 40230 / JCM 4526 / NBRC 13096 / PD 04745</strain>
    </source>
</reference>
<gene>
    <name evidence="1" type="ordered locus">SVEN_2491</name>
</gene>
<dbReference type="eggNOG" id="ENOG50335SE">
    <property type="taxonomic scope" value="Bacteria"/>
</dbReference>
<dbReference type="AlphaFoldDB" id="F2R3D5"/>
<proteinExistence type="predicted"/>
<sequence length="498" mass="54866">MCLSRPTCLTPWAHDPWGDAVHASAEGEAEGMKIFKTVALAEASSDTTVMLKLSVWRANLDAEQADKFWMIVHALPASYVRALASSREAMASALGLSSPGEVSIGPDQLGRVTSISKAEIFRRGGEVFILAFRRRRDQSRTWVLGEDLEATEEVIPSAPGHLYLYALSGARGIPDVSEFIDAVEGACGASLKKWEFQARQFMELKQEGRQESLEITSAKVSASQLLAEKQSRVLATLIKSAPGGLILADIEKQLKRDKVDDVDGHLTALQECGLISSEYAVVCAKNQQQMARFADAEIVREMSQKGVRCGCGRKLEDERIEEAVAITDLGRELLDKSTWMSVLLTEELRNLGVPEDRIMMEYSTGGDEMDCIADINGEVILFELKDKEFSLREAYSFAAKVGLVQPRHPVIVTTEKVGGDAKEHFQKAEVAGRRSQVRRHPQGTLPTLFIEGMENLRPQLEELASSVHRGYAVQVLREVMPLAFISPAHVLDGIVMEP</sequence>
<evidence type="ECO:0000313" key="2">
    <source>
        <dbReference type="Proteomes" id="UP000006854"/>
    </source>
</evidence>
<dbReference type="HOGENOM" id="CLU_547376_0_0_11"/>
<dbReference type="EMBL" id="FR845719">
    <property type="protein sequence ID" value="CCA55777.1"/>
    <property type="molecule type" value="Genomic_DNA"/>
</dbReference>
<accession>F2R3D5</accession>
<evidence type="ECO:0000313" key="1">
    <source>
        <dbReference type="EMBL" id="CCA55777.1"/>
    </source>
</evidence>
<dbReference type="STRING" id="953739.SVEN_2491"/>
<keyword evidence="2" id="KW-1185">Reference proteome</keyword>
<protein>
    <submittedName>
        <fullName evidence="1">Uncharacterized protein</fullName>
    </submittedName>
</protein>
<dbReference type="KEGG" id="sve:SVEN_2491"/>
<organism evidence="1 2">
    <name type="scientific">Streptomyces venezuelae (strain ATCC 10712 / CBS 650.69 / DSM 40230 / JCM 4526 / NBRC 13096 / PD 04745)</name>
    <dbReference type="NCBI Taxonomy" id="953739"/>
    <lineage>
        <taxon>Bacteria</taxon>
        <taxon>Bacillati</taxon>
        <taxon>Actinomycetota</taxon>
        <taxon>Actinomycetes</taxon>
        <taxon>Kitasatosporales</taxon>
        <taxon>Streptomycetaceae</taxon>
        <taxon>Streptomyces</taxon>
    </lineage>
</organism>